<dbReference type="PANTHER" id="PTHR48073">
    <property type="entry name" value="O-SUCCINYLBENZOATE SYNTHASE-RELATED"/>
    <property type="match status" value="1"/>
</dbReference>
<evidence type="ECO:0000256" key="1">
    <source>
        <dbReference type="ARBA" id="ARBA00000789"/>
    </source>
</evidence>
<dbReference type="InterPro" id="IPR036849">
    <property type="entry name" value="Enolase-like_C_sf"/>
</dbReference>
<comment type="pathway">
    <text evidence="3">Amino-acid degradation; L-glutamate degradation via mesaconate pathway; acetate and pyruvate from L-glutamate: step 2/4.</text>
</comment>
<evidence type="ECO:0000313" key="13">
    <source>
        <dbReference type="Proteomes" id="UP000766629"/>
    </source>
</evidence>
<dbReference type="SFLD" id="SFLDG00151">
    <property type="entry name" value="methylaspartate_ammonia-lyase"/>
    <property type="match status" value="1"/>
</dbReference>
<dbReference type="InterPro" id="IPR022665">
    <property type="entry name" value="MeAsp_NH4-lyase_N"/>
</dbReference>
<dbReference type="EC" id="4.3.1.2" evidence="6"/>
<keyword evidence="9 12" id="KW-0456">Lyase</keyword>
<protein>
    <recommendedName>
        <fullName evidence="6">methylaspartate ammonia-lyase</fullName>
        <ecNumber evidence="6">4.3.1.2</ecNumber>
    </recommendedName>
</protein>
<comment type="subunit">
    <text evidence="5">Homodimer.</text>
</comment>
<feature type="domain" description="Methylaspartate ammonia-lyase C-terminal" evidence="11">
    <location>
        <begin position="164"/>
        <end position="410"/>
    </location>
</feature>
<dbReference type="SFLD" id="SFLDF00007">
    <property type="entry name" value="methylaspartate_ammonia-lyase"/>
    <property type="match status" value="1"/>
</dbReference>
<comment type="similarity">
    <text evidence="4">Belongs to the methylaspartate ammonia-lyase family.</text>
</comment>
<comment type="catalytic activity">
    <reaction evidence="1">
        <text>(2S,3S)-3-methyl-L-aspartate = mesaconate + NH4(+)</text>
        <dbReference type="Rhea" id="RHEA:12829"/>
        <dbReference type="ChEBI" id="CHEBI:28938"/>
        <dbReference type="ChEBI" id="CHEBI:36986"/>
        <dbReference type="ChEBI" id="CHEBI:58724"/>
        <dbReference type="EC" id="4.3.1.2"/>
    </reaction>
</comment>
<dbReference type="GO" id="GO:0050096">
    <property type="term" value="F:methylaspartate ammonia-lyase activity"/>
    <property type="evidence" value="ECO:0007669"/>
    <property type="project" value="UniProtKB-EC"/>
</dbReference>
<feature type="domain" description="Methylaspartate ammonia-lyase N-terminal" evidence="10">
    <location>
        <begin position="1"/>
        <end position="159"/>
    </location>
</feature>
<evidence type="ECO:0000256" key="5">
    <source>
        <dbReference type="ARBA" id="ARBA00011738"/>
    </source>
</evidence>
<evidence type="ECO:0000259" key="11">
    <source>
        <dbReference type="Pfam" id="PF07476"/>
    </source>
</evidence>
<dbReference type="SUPFAM" id="SSF51604">
    <property type="entry name" value="Enolase C-terminal domain-like"/>
    <property type="match status" value="1"/>
</dbReference>
<evidence type="ECO:0000256" key="4">
    <source>
        <dbReference type="ARBA" id="ARBA00009954"/>
    </source>
</evidence>
<dbReference type="PIRSF" id="PIRSF017107">
    <property type="entry name" value="MAL"/>
    <property type="match status" value="1"/>
</dbReference>
<evidence type="ECO:0000313" key="12">
    <source>
        <dbReference type="EMBL" id="MBY6141081.1"/>
    </source>
</evidence>
<dbReference type="CDD" id="cd03314">
    <property type="entry name" value="MAL"/>
    <property type="match status" value="1"/>
</dbReference>
<comment type="cofactor">
    <cofactor evidence="2">
        <name>Mg(2+)</name>
        <dbReference type="ChEBI" id="CHEBI:18420"/>
    </cofactor>
</comment>
<dbReference type="SUPFAM" id="SSF54826">
    <property type="entry name" value="Enolase N-terminal domain-like"/>
    <property type="match status" value="1"/>
</dbReference>
<evidence type="ECO:0000256" key="7">
    <source>
        <dbReference type="ARBA" id="ARBA00022723"/>
    </source>
</evidence>
<name>A0ABS7NLR2_9RHOB</name>
<evidence type="ECO:0000256" key="3">
    <source>
        <dbReference type="ARBA" id="ARBA00004675"/>
    </source>
</evidence>
<dbReference type="EMBL" id="JAHVJA010000008">
    <property type="protein sequence ID" value="MBY6141081.1"/>
    <property type="molecule type" value="Genomic_DNA"/>
</dbReference>
<comment type="caution">
    <text evidence="12">The sequence shown here is derived from an EMBL/GenBank/DDBJ whole genome shotgun (WGS) entry which is preliminary data.</text>
</comment>
<evidence type="ECO:0000256" key="9">
    <source>
        <dbReference type="ARBA" id="ARBA00023239"/>
    </source>
</evidence>
<dbReference type="SFLD" id="SFLDS00001">
    <property type="entry name" value="Enolase"/>
    <property type="match status" value="1"/>
</dbReference>
<accession>A0ABS7NLR2</accession>
<proteinExistence type="inferred from homology"/>
<reference evidence="12 13" key="1">
    <citation type="submission" date="2021-06" db="EMBL/GenBank/DDBJ databases">
        <title>50 bacteria genomes isolated from Dapeng, Shenzhen, China.</title>
        <authorList>
            <person name="Zheng W."/>
            <person name="Yu S."/>
            <person name="Huang Y."/>
        </authorList>
    </citation>
    <scope>NUCLEOTIDE SEQUENCE [LARGE SCALE GENOMIC DNA]</scope>
    <source>
        <strain evidence="12 13">DP1N14-2</strain>
    </source>
</reference>
<dbReference type="RefSeq" id="WP_222509169.1">
    <property type="nucleotide sequence ID" value="NZ_JAHVJA010000008.1"/>
</dbReference>
<keyword evidence="13" id="KW-1185">Reference proteome</keyword>
<organism evidence="12 13">
    <name type="scientific">Leisingera daeponensis</name>
    <dbReference type="NCBI Taxonomy" id="405746"/>
    <lineage>
        <taxon>Bacteria</taxon>
        <taxon>Pseudomonadati</taxon>
        <taxon>Pseudomonadota</taxon>
        <taxon>Alphaproteobacteria</taxon>
        <taxon>Rhodobacterales</taxon>
        <taxon>Roseobacteraceae</taxon>
        <taxon>Leisingera</taxon>
    </lineage>
</organism>
<evidence type="ECO:0000259" key="10">
    <source>
        <dbReference type="Pfam" id="PF05034"/>
    </source>
</evidence>
<dbReference type="InterPro" id="IPR006395">
    <property type="entry name" value="Me_Asp_am_lyase"/>
</dbReference>
<dbReference type="Pfam" id="PF05034">
    <property type="entry name" value="MAAL_N"/>
    <property type="match status" value="1"/>
</dbReference>
<dbReference type="Gene3D" id="3.30.390.10">
    <property type="entry name" value="Enolase-like, N-terminal domain"/>
    <property type="match status" value="1"/>
</dbReference>
<dbReference type="Pfam" id="PF07476">
    <property type="entry name" value="MAAL_C"/>
    <property type="match status" value="1"/>
</dbReference>
<gene>
    <name evidence="12" type="ORF">KUV26_16700</name>
</gene>
<sequence length="424" mass="46091">MKIKSVHFAPGHAAYYFDDQAAIKDGAQQDGFVYRGAARTGGFDSIRQRGEAVSVLLELENGLWAQGDCAAVQYSGAGGRDPLFTAARFIPLMQEHLAPLLTGCDVTRFRETVQRFDALEAEGARLHTAIRYGVSQALLEATALATGRQKYEVICDEWQLPRVLQPLPLFGQSGDDRYSSVDKMVLRQVAALPHGLINNVPQKLGQSGGKLAEYVTWLAQRIEALRADTAYRPKIHIDVYGTIGQIFGNDPQQMADYLCLLEARAAPFDLYIEGPCDAGSKQGQMDLLGQLRAALQARGSTVKIVADEWCNTVADVVDFVDAECCDMVQIKTPDLGSLHNTVDAVLYCKGTGVDAYQGGTCNETDGSARACLHAAFATRPDRVLVKPGMGFDEGMTIVANEMSRILTISKAKEARNDTAHLQAI</sequence>
<dbReference type="NCBIfam" id="TIGR01502">
    <property type="entry name" value="B_methylAsp_ase"/>
    <property type="match status" value="1"/>
</dbReference>
<dbReference type="Gene3D" id="3.20.20.120">
    <property type="entry name" value="Enolase-like C-terminal domain"/>
    <property type="match status" value="1"/>
</dbReference>
<dbReference type="InterPro" id="IPR022662">
    <property type="entry name" value="MeAsp_NH4-lyase_C"/>
</dbReference>
<evidence type="ECO:0000256" key="2">
    <source>
        <dbReference type="ARBA" id="ARBA00001946"/>
    </source>
</evidence>
<dbReference type="PANTHER" id="PTHR48073:SF2">
    <property type="entry name" value="O-SUCCINYLBENZOATE SYNTHASE"/>
    <property type="match status" value="1"/>
</dbReference>
<evidence type="ECO:0000256" key="8">
    <source>
        <dbReference type="ARBA" id="ARBA00022842"/>
    </source>
</evidence>
<keyword evidence="8" id="KW-0460">Magnesium</keyword>
<keyword evidence="7" id="KW-0479">Metal-binding</keyword>
<dbReference type="InterPro" id="IPR029017">
    <property type="entry name" value="Enolase-like_N"/>
</dbReference>
<evidence type="ECO:0000256" key="6">
    <source>
        <dbReference type="ARBA" id="ARBA00012993"/>
    </source>
</evidence>
<dbReference type="Proteomes" id="UP000766629">
    <property type="component" value="Unassembled WGS sequence"/>
</dbReference>